<dbReference type="InterPro" id="IPR006680">
    <property type="entry name" value="Amidohydro-rel"/>
</dbReference>
<evidence type="ECO:0000259" key="1">
    <source>
        <dbReference type="Pfam" id="PF04909"/>
    </source>
</evidence>
<keyword evidence="3" id="KW-1185">Reference proteome</keyword>
<dbReference type="Pfam" id="PF04909">
    <property type="entry name" value="Amidohydro_2"/>
    <property type="match status" value="1"/>
</dbReference>
<dbReference type="EMBL" id="SOEZ01000007">
    <property type="protein sequence ID" value="TFB56357.1"/>
    <property type="molecule type" value="Genomic_DNA"/>
</dbReference>
<dbReference type="Proteomes" id="UP000297866">
    <property type="component" value="Unassembled WGS sequence"/>
</dbReference>
<reference evidence="2 3" key="1">
    <citation type="submission" date="2019-03" db="EMBL/GenBank/DDBJ databases">
        <title>Genomics of glacier-inhabiting Cryobacterium strains.</title>
        <authorList>
            <person name="Liu Q."/>
            <person name="Xin Y.-H."/>
        </authorList>
    </citation>
    <scope>NUCLEOTIDE SEQUENCE [LARGE SCALE GENOMIC DNA]</scope>
    <source>
        <strain evidence="2 3">Sr47</strain>
    </source>
</reference>
<dbReference type="InterPro" id="IPR032466">
    <property type="entry name" value="Metal_Hydrolase"/>
</dbReference>
<comment type="caution">
    <text evidence="2">The sequence shown here is derived from an EMBL/GenBank/DDBJ whole genome shotgun (WGS) entry which is preliminary data.</text>
</comment>
<dbReference type="Gene3D" id="3.20.20.140">
    <property type="entry name" value="Metal-dependent hydrolases"/>
    <property type="match status" value="1"/>
</dbReference>
<protein>
    <recommendedName>
        <fullName evidence="1">Amidohydrolase-related domain-containing protein</fullName>
    </recommendedName>
</protein>
<dbReference type="GO" id="GO:0016787">
    <property type="term" value="F:hydrolase activity"/>
    <property type="evidence" value="ECO:0007669"/>
    <property type="project" value="InterPro"/>
</dbReference>
<name>A0A4R8UIV5_9MICO</name>
<evidence type="ECO:0000313" key="3">
    <source>
        <dbReference type="Proteomes" id="UP000297866"/>
    </source>
</evidence>
<proteinExistence type="predicted"/>
<evidence type="ECO:0000313" key="2">
    <source>
        <dbReference type="EMBL" id="TFB56357.1"/>
    </source>
</evidence>
<dbReference type="OrthoDB" id="9771932at2"/>
<gene>
    <name evidence="2" type="ORF">E3O23_01085</name>
</gene>
<dbReference type="AlphaFoldDB" id="A0A4R8UIV5"/>
<feature type="domain" description="Amidohydrolase-related" evidence="1">
    <location>
        <begin position="19"/>
        <end position="257"/>
    </location>
</feature>
<accession>A0A4R8UIV5</accession>
<organism evidence="2 3">
    <name type="scientific">Cryobacterium tagatosivorans</name>
    <dbReference type="NCBI Taxonomy" id="1259199"/>
    <lineage>
        <taxon>Bacteria</taxon>
        <taxon>Bacillati</taxon>
        <taxon>Actinomycetota</taxon>
        <taxon>Actinomycetes</taxon>
        <taxon>Micrococcales</taxon>
        <taxon>Microbacteriaceae</taxon>
        <taxon>Cryobacterium</taxon>
    </lineage>
</organism>
<dbReference type="SUPFAM" id="SSF51556">
    <property type="entry name" value="Metallo-dependent hydrolases"/>
    <property type="match status" value="1"/>
</dbReference>
<sequence>MSVDLNFFDANCVVGRVSRPSPMMLHQPADILAELARHDVREALIVHAHAVERAHEDNEEVFEVTRAYPGTRASWVVPQHSTIDIPDPDEYMSDLLSKSVAAVRVAPTRYNGYTVDPWALGPIWSRFDAVRLPVLLPNSDLGRYPDAPAVGYSARNLYDMAKSFPNTPLVILRINFSSLRVLAPLMLECPNIYAEISFFTAHQGIETLVGLVGADRLIFGSGMPWGPPGPGIVATRYAAIAEEDKALIAGDNLRRLIGGIRQ</sequence>
<dbReference type="RefSeq" id="WP_134487015.1">
    <property type="nucleotide sequence ID" value="NZ_SOEZ01000007.1"/>
</dbReference>